<dbReference type="GO" id="GO:0010467">
    <property type="term" value="P:gene expression"/>
    <property type="evidence" value="ECO:0007669"/>
    <property type="project" value="UniProtKB-ARBA"/>
</dbReference>
<dbReference type="Pfam" id="PF00679">
    <property type="entry name" value="EFG_C"/>
    <property type="match status" value="1"/>
</dbReference>
<dbReference type="InterPro" id="IPR047042">
    <property type="entry name" value="BipA_II"/>
</dbReference>
<feature type="binding site" evidence="4">
    <location>
        <begin position="133"/>
        <end position="136"/>
    </location>
    <ligand>
        <name>GTP</name>
        <dbReference type="ChEBI" id="CHEBI:37565"/>
    </ligand>
</feature>
<dbReference type="FunFam" id="3.30.70.240:FF:000002">
    <property type="entry name" value="GTP-binding protein TypA"/>
    <property type="match status" value="1"/>
</dbReference>
<keyword evidence="4" id="KW-0378">Hydrolase</keyword>
<evidence type="ECO:0000313" key="6">
    <source>
        <dbReference type="EMBL" id="PQJ52380.1"/>
    </source>
</evidence>
<dbReference type="InterPro" id="IPR035647">
    <property type="entry name" value="EFG_III/V"/>
</dbReference>
<dbReference type="Gene3D" id="2.40.30.10">
    <property type="entry name" value="Translation factors"/>
    <property type="match status" value="1"/>
</dbReference>
<dbReference type="PANTHER" id="PTHR42908:SF8">
    <property type="entry name" value="TR-TYPE G DOMAIN-CONTAINING PROTEIN"/>
    <property type="match status" value="1"/>
</dbReference>
<dbReference type="PANTHER" id="PTHR42908">
    <property type="entry name" value="TRANSLATION ELONGATION FACTOR-RELATED"/>
    <property type="match status" value="1"/>
</dbReference>
<dbReference type="InterPro" id="IPR048876">
    <property type="entry name" value="BipA_C"/>
</dbReference>
<dbReference type="FunFam" id="2.40.50.250:FF:000001">
    <property type="entry name" value="GTP-binding protein TypA"/>
    <property type="match status" value="1"/>
</dbReference>
<dbReference type="GO" id="GO:0097216">
    <property type="term" value="F:guanosine tetraphosphate binding"/>
    <property type="evidence" value="ECO:0007669"/>
    <property type="project" value="UniProtKB-ARBA"/>
</dbReference>
<dbReference type="InterPro" id="IPR031157">
    <property type="entry name" value="G_TR_CS"/>
</dbReference>
<dbReference type="Proteomes" id="UP000239007">
    <property type="component" value="Unassembled WGS sequence"/>
</dbReference>
<dbReference type="HAMAP" id="MF_00849">
    <property type="entry name" value="BipA"/>
    <property type="match status" value="1"/>
</dbReference>
<dbReference type="FunFam" id="3.40.50.300:FF:000055">
    <property type="entry name" value="GTP-binding protein TypA"/>
    <property type="match status" value="1"/>
</dbReference>
<evidence type="ECO:0000256" key="2">
    <source>
        <dbReference type="ARBA" id="ARBA00023134"/>
    </source>
</evidence>
<keyword evidence="7" id="KW-1185">Reference proteome</keyword>
<dbReference type="GO" id="GO:0043022">
    <property type="term" value="F:ribosome binding"/>
    <property type="evidence" value="ECO:0007669"/>
    <property type="project" value="UniProtKB-UniRule"/>
</dbReference>
<proteinExistence type="inferred from homology"/>
<dbReference type="GO" id="GO:0003924">
    <property type="term" value="F:GTPase activity"/>
    <property type="evidence" value="ECO:0007669"/>
    <property type="project" value="UniProtKB-UniRule"/>
</dbReference>
<feature type="domain" description="Tr-type G" evidence="5">
    <location>
        <begin position="8"/>
        <end position="203"/>
    </location>
</feature>
<comment type="subcellular location">
    <subcellularLocation>
        <location evidence="4">Cytoplasm</location>
    </subcellularLocation>
    <text evidence="4">Binds to ribosomes.</text>
</comment>
<keyword evidence="4" id="KW-0699">rRNA-binding</keyword>
<keyword evidence="2 4" id="KW-0342">GTP-binding</keyword>
<dbReference type="InterPro" id="IPR006298">
    <property type="entry name" value="BipA"/>
</dbReference>
<comment type="caution">
    <text evidence="6">The sequence shown here is derived from an EMBL/GenBank/DDBJ whole genome shotgun (WGS) entry which is preliminary data.</text>
</comment>
<dbReference type="Gene3D" id="3.30.70.240">
    <property type="match status" value="1"/>
</dbReference>
<dbReference type="InterPro" id="IPR047043">
    <property type="entry name" value="BipA_III"/>
</dbReference>
<dbReference type="CDD" id="cd03710">
    <property type="entry name" value="BipA_TypA_C"/>
    <property type="match status" value="1"/>
</dbReference>
<dbReference type="GO" id="GO:1990904">
    <property type="term" value="C:ribonucleoprotein complex"/>
    <property type="evidence" value="ECO:0007669"/>
    <property type="project" value="TreeGrafter"/>
</dbReference>
<organism evidence="6 7">
    <name type="scientific">Psychrosphaera saromensis</name>
    <dbReference type="NCBI Taxonomy" id="716813"/>
    <lineage>
        <taxon>Bacteria</taxon>
        <taxon>Pseudomonadati</taxon>
        <taxon>Pseudomonadota</taxon>
        <taxon>Gammaproteobacteria</taxon>
        <taxon>Alteromonadales</taxon>
        <taxon>Pseudoalteromonadaceae</taxon>
        <taxon>Psychrosphaera</taxon>
    </lineage>
</organism>
<evidence type="ECO:0000256" key="1">
    <source>
        <dbReference type="ARBA" id="ARBA00022741"/>
    </source>
</evidence>
<dbReference type="Gene3D" id="3.40.50.300">
    <property type="entry name" value="P-loop containing nucleotide triphosphate hydrolases"/>
    <property type="match status" value="1"/>
</dbReference>
<dbReference type="InterPro" id="IPR047041">
    <property type="entry name" value="BipA_GTP-bd_dom"/>
</dbReference>
<dbReference type="PROSITE" id="PS00301">
    <property type="entry name" value="G_TR_1"/>
    <property type="match status" value="1"/>
</dbReference>
<dbReference type="FunFam" id="2.40.30.10:FF:000016">
    <property type="entry name" value="GTP-binding protein TypA"/>
    <property type="match status" value="1"/>
</dbReference>
<evidence type="ECO:0000259" key="5">
    <source>
        <dbReference type="PROSITE" id="PS51722"/>
    </source>
</evidence>
<dbReference type="GO" id="GO:0019843">
    <property type="term" value="F:rRNA binding"/>
    <property type="evidence" value="ECO:0007669"/>
    <property type="project" value="UniProtKB-KW"/>
</dbReference>
<comment type="subunit">
    <text evidence="4">Monomer.</text>
</comment>
<dbReference type="SUPFAM" id="SSF52540">
    <property type="entry name" value="P-loop containing nucleoside triphosphate hydrolases"/>
    <property type="match status" value="1"/>
</dbReference>
<dbReference type="Pfam" id="PF03144">
    <property type="entry name" value="GTP_EFTU_D2"/>
    <property type="match status" value="1"/>
</dbReference>
<comment type="similarity">
    <text evidence="4">Belongs to the TRAFAC class translation factor GTPase superfamily. Classic translation factor GTPase family. BipA subfamily.</text>
</comment>
<keyword evidence="4" id="KW-0694">RNA-binding</keyword>
<keyword evidence="4" id="KW-0820">tRNA-binding</keyword>
<name>A0A2S7USY3_9GAMM</name>
<dbReference type="PROSITE" id="PS51722">
    <property type="entry name" value="G_TR_2"/>
    <property type="match status" value="1"/>
</dbReference>
<dbReference type="InterPro" id="IPR009000">
    <property type="entry name" value="Transl_B-barrel_sf"/>
</dbReference>
<dbReference type="NCBIfam" id="TIGR01394">
    <property type="entry name" value="TypA_BipA"/>
    <property type="match status" value="1"/>
</dbReference>
<reference evidence="6 7" key="1">
    <citation type="submission" date="2016-12" db="EMBL/GenBank/DDBJ databases">
        <title>Diversity of luminous bacteria.</title>
        <authorList>
            <person name="Yoshizawa S."/>
            <person name="Kogure K."/>
        </authorList>
    </citation>
    <scope>NUCLEOTIDE SEQUENCE [LARGE SCALE GENOMIC DNA]</scope>
    <source>
        <strain evidence="6 7">SA4-48</strain>
    </source>
</reference>
<keyword evidence="4" id="KW-0963">Cytoplasm</keyword>
<protein>
    <recommendedName>
        <fullName evidence="4">Large ribosomal subunit assembly factor BipA</fullName>
        <ecNumber evidence="4">3.6.5.-</ecNumber>
    </recommendedName>
    <alternativeName>
        <fullName evidence="4">GTP-binding protein BipA</fullName>
    </alternativeName>
</protein>
<dbReference type="CDD" id="cd01891">
    <property type="entry name" value="TypA_BipA"/>
    <property type="match status" value="1"/>
</dbReference>
<feature type="binding site" evidence="4">
    <location>
        <begin position="20"/>
        <end position="25"/>
    </location>
    <ligand>
        <name>GTP</name>
        <dbReference type="ChEBI" id="CHEBI:37565"/>
    </ligand>
</feature>
<sequence>MNKPADAAHLRNIAIIAHVDHGKTTLVDKLLAQSGTLETRGGAEERVMDSNDIEKERGITILAKNTAIDWKDYRVNIVDTPGHADFGGEVERVMSMVDSVLLIVDAQEGPMPQTRFVTQKAFAQGLKPILVINKIDKPGSRPDWVMDQVFDLFDNLGATDEQLDFKVVYASALNGWASHEEGETGTDMTPLFETIIDQVPPPAADIDGPLQMQISQLDYSSYLGVIGIGRVTRGTVKPNQQVTIQTAAGTVHNAKVGKVFGYLGLDRYEAEGAHAGDIIAITGVGELKISDTICDPSQVEGLPLLSVDEPTVTMTFQVNTSPFAGQEGKFVTSRNIKERLDKELVHNVALRVEQLDDPDKFKVSGRGELHLGILIENMRREGFELAVSRPEVIMREVDGEKQEPYEAVTIDVEEQHQGSIMEKMGIRKAELTDMAPDGKGRIRMDFMMPSRGLIGFQTEFMTLTSGSGLIYHTFVEYGAFKGGVIGQRLNGVLVANATGKALTNAIFNLQSRGRMMIGHATDIYEGQVVGIHSRDNDLTVNVLKGKQLTNVRSSGTDEAQTLTPHIVMTLEQALEFIDDDELVEVTPESIRIRKKFLTENERKRHSRPKPNDI</sequence>
<dbReference type="InterPro" id="IPR004161">
    <property type="entry name" value="EFTu-like_2"/>
</dbReference>
<dbReference type="Pfam" id="PF00009">
    <property type="entry name" value="GTP_EFTU"/>
    <property type="match status" value="1"/>
</dbReference>
<dbReference type="CDD" id="cd03691">
    <property type="entry name" value="BipA_TypA_II"/>
    <property type="match status" value="1"/>
</dbReference>
<dbReference type="InterPro" id="IPR042116">
    <property type="entry name" value="TypA/BipA_C"/>
</dbReference>
<dbReference type="OrthoDB" id="9804431at2"/>
<dbReference type="InterPro" id="IPR027417">
    <property type="entry name" value="P-loop_NTPase"/>
</dbReference>
<keyword evidence="4" id="KW-0690">Ribosome biogenesis</keyword>
<dbReference type="SUPFAM" id="SSF54980">
    <property type="entry name" value="EF-G C-terminal domain-like"/>
    <property type="match status" value="2"/>
</dbReference>
<dbReference type="InterPro" id="IPR000640">
    <property type="entry name" value="EFG_V-like"/>
</dbReference>
<dbReference type="GO" id="GO:0005829">
    <property type="term" value="C:cytosol"/>
    <property type="evidence" value="ECO:0007669"/>
    <property type="project" value="TreeGrafter"/>
</dbReference>
<dbReference type="Gene3D" id="2.40.50.250">
    <property type="entry name" value="bipa protein"/>
    <property type="match status" value="1"/>
</dbReference>
<dbReference type="Pfam" id="PF21018">
    <property type="entry name" value="BipA_C"/>
    <property type="match status" value="1"/>
</dbReference>
<evidence type="ECO:0000313" key="7">
    <source>
        <dbReference type="Proteomes" id="UP000239007"/>
    </source>
</evidence>
<dbReference type="InterPro" id="IPR035651">
    <property type="entry name" value="BipA_V"/>
</dbReference>
<dbReference type="NCBIfam" id="TIGR00231">
    <property type="entry name" value="small_GTP"/>
    <property type="match status" value="1"/>
</dbReference>
<dbReference type="GO" id="GO:0005525">
    <property type="term" value="F:GTP binding"/>
    <property type="evidence" value="ECO:0007669"/>
    <property type="project" value="UniProtKB-UniRule"/>
</dbReference>
<dbReference type="RefSeq" id="WP_105050839.1">
    <property type="nucleotide sequence ID" value="NZ_BMYG01000005.1"/>
</dbReference>
<dbReference type="Gene3D" id="3.30.70.870">
    <property type="entry name" value="Elongation Factor G (Translational Gtpase), domain 3"/>
    <property type="match status" value="1"/>
</dbReference>
<accession>A0A2S7USY3</accession>
<comment type="catalytic activity">
    <reaction evidence="3 4">
        <text>GTP + H2O = GDP + phosphate + H(+)</text>
        <dbReference type="Rhea" id="RHEA:19669"/>
        <dbReference type="ChEBI" id="CHEBI:15377"/>
        <dbReference type="ChEBI" id="CHEBI:15378"/>
        <dbReference type="ChEBI" id="CHEBI:37565"/>
        <dbReference type="ChEBI" id="CHEBI:43474"/>
        <dbReference type="ChEBI" id="CHEBI:58189"/>
    </reaction>
</comment>
<dbReference type="GO" id="GO:0009409">
    <property type="term" value="P:response to cold"/>
    <property type="evidence" value="ECO:0007669"/>
    <property type="project" value="UniProtKB-ARBA"/>
</dbReference>
<gene>
    <name evidence="4" type="primary">bipA</name>
    <name evidence="6" type="ORF">BTO11_01075</name>
</gene>
<dbReference type="InterPro" id="IPR005225">
    <property type="entry name" value="Small_GTP-bd"/>
</dbReference>
<dbReference type="EMBL" id="MSCH01000003">
    <property type="protein sequence ID" value="PQJ52380.1"/>
    <property type="molecule type" value="Genomic_DNA"/>
</dbReference>
<dbReference type="PRINTS" id="PR00315">
    <property type="entry name" value="ELONGATNFCT"/>
</dbReference>
<evidence type="ECO:0000256" key="4">
    <source>
        <dbReference type="HAMAP-Rule" id="MF_00849"/>
    </source>
</evidence>
<dbReference type="GO" id="GO:0000049">
    <property type="term" value="F:tRNA binding"/>
    <property type="evidence" value="ECO:0007669"/>
    <property type="project" value="UniProtKB-KW"/>
</dbReference>
<dbReference type="SUPFAM" id="SSF50447">
    <property type="entry name" value="Translation proteins"/>
    <property type="match status" value="1"/>
</dbReference>
<dbReference type="AlphaFoldDB" id="A0A2S7USY3"/>
<dbReference type="EC" id="3.6.5.-" evidence="4"/>
<evidence type="ECO:0000256" key="3">
    <source>
        <dbReference type="ARBA" id="ARBA00048548"/>
    </source>
</evidence>
<keyword evidence="1 4" id="KW-0547">Nucleotide-binding</keyword>
<dbReference type="InterPro" id="IPR000795">
    <property type="entry name" value="T_Tr_GTP-bd_dom"/>
</dbReference>
<comment type="function">
    <text evidence="4">A 50S ribosomal subunit assembly protein with GTPase activity, required for 50S subunit assembly at low temperatures, may also play a role in translation. Binds GTP and analogs. Binds the 70S ribosome between the 30S and 50S subunits, in a similar position as ribosome-bound EF-G; it contacts a number of ribosomal proteins, both rRNAs and the A-site tRNA.</text>
</comment>
<dbReference type="CDD" id="cd16263">
    <property type="entry name" value="BipA_III"/>
    <property type="match status" value="1"/>
</dbReference>
<dbReference type="GO" id="GO:0000027">
    <property type="term" value="P:ribosomal large subunit assembly"/>
    <property type="evidence" value="ECO:0007669"/>
    <property type="project" value="UniProtKB-UniRule"/>
</dbReference>
<dbReference type="FunFam" id="3.30.70.870:FF:000003">
    <property type="entry name" value="GTP-binding protein TypA"/>
    <property type="match status" value="1"/>
</dbReference>